<dbReference type="Proteomes" id="UP000318801">
    <property type="component" value="Unassembled WGS sequence"/>
</dbReference>
<feature type="transmembrane region" description="Helical" evidence="6">
    <location>
        <begin position="57"/>
        <end position="75"/>
    </location>
</feature>
<accession>A0A506UAF4</accession>
<organism evidence="8 9">
    <name type="scientific">Martelella alba</name>
    <dbReference type="NCBI Taxonomy" id="2590451"/>
    <lineage>
        <taxon>Bacteria</taxon>
        <taxon>Pseudomonadati</taxon>
        <taxon>Pseudomonadota</taxon>
        <taxon>Alphaproteobacteria</taxon>
        <taxon>Hyphomicrobiales</taxon>
        <taxon>Aurantimonadaceae</taxon>
        <taxon>Martelella</taxon>
    </lineage>
</organism>
<name>A0A506UAF4_9HYPH</name>
<feature type="transmembrane region" description="Helical" evidence="6">
    <location>
        <begin position="174"/>
        <end position="191"/>
    </location>
</feature>
<comment type="similarity">
    <text evidence="2">Belongs to the drug/metabolite transporter (DMT) superfamily. 10 TMS drug/metabolite exporter (DME) (TC 2.A.7.3) family.</text>
</comment>
<dbReference type="Gene3D" id="1.10.3730.20">
    <property type="match status" value="1"/>
</dbReference>
<feature type="transmembrane region" description="Helical" evidence="6">
    <location>
        <begin position="87"/>
        <end position="105"/>
    </location>
</feature>
<dbReference type="SUPFAM" id="SSF103481">
    <property type="entry name" value="Multidrug resistance efflux transporter EmrE"/>
    <property type="match status" value="2"/>
</dbReference>
<evidence type="ECO:0000256" key="1">
    <source>
        <dbReference type="ARBA" id="ARBA00004141"/>
    </source>
</evidence>
<dbReference type="PANTHER" id="PTHR22911:SF6">
    <property type="entry name" value="SOLUTE CARRIER FAMILY 35 MEMBER G1"/>
    <property type="match status" value="1"/>
</dbReference>
<feature type="domain" description="EamA" evidence="7">
    <location>
        <begin position="199"/>
        <end position="325"/>
    </location>
</feature>
<dbReference type="InterPro" id="IPR000620">
    <property type="entry name" value="EamA_dom"/>
</dbReference>
<evidence type="ECO:0000256" key="6">
    <source>
        <dbReference type="SAM" id="Phobius"/>
    </source>
</evidence>
<evidence type="ECO:0000256" key="3">
    <source>
        <dbReference type="ARBA" id="ARBA00022692"/>
    </source>
</evidence>
<evidence type="ECO:0000256" key="2">
    <source>
        <dbReference type="ARBA" id="ARBA00009853"/>
    </source>
</evidence>
<dbReference type="OrthoDB" id="9815809at2"/>
<feature type="transmembrane region" description="Helical" evidence="6">
    <location>
        <begin position="284"/>
        <end position="305"/>
    </location>
</feature>
<gene>
    <name evidence="8" type="ORF">FJU08_12245</name>
</gene>
<feature type="transmembrane region" description="Helical" evidence="6">
    <location>
        <begin position="117"/>
        <end position="135"/>
    </location>
</feature>
<feature type="domain" description="EamA" evidence="7">
    <location>
        <begin position="57"/>
        <end position="188"/>
    </location>
</feature>
<dbReference type="GO" id="GO:0016020">
    <property type="term" value="C:membrane"/>
    <property type="evidence" value="ECO:0007669"/>
    <property type="project" value="UniProtKB-SubCell"/>
</dbReference>
<keyword evidence="9" id="KW-1185">Reference proteome</keyword>
<proteinExistence type="inferred from homology"/>
<feature type="transmembrane region" description="Helical" evidence="6">
    <location>
        <begin position="141"/>
        <end position="165"/>
    </location>
</feature>
<dbReference type="PANTHER" id="PTHR22911">
    <property type="entry name" value="ACYL-MALONYL CONDENSING ENZYME-RELATED"/>
    <property type="match status" value="1"/>
</dbReference>
<feature type="transmembrane region" description="Helical" evidence="6">
    <location>
        <begin position="256"/>
        <end position="277"/>
    </location>
</feature>
<evidence type="ECO:0000256" key="5">
    <source>
        <dbReference type="ARBA" id="ARBA00023136"/>
    </source>
</evidence>
<feature type="transmembrane region" description="Helical" evidence="6">
    <location>
        <begin position="197"/>
        <end position="216"/>
    </location>
</feature>
<evidence type="ECO:0000313" key="8">
    <source>
        <dbReference type="EMBL" id="TPW30091.1"/>
    </source>
</evidence>
<evidence type="ECO:0000259" key="7">
    <source>
        <dbReference type="Pfam" id="PF00892"/>
    </source>
</evidence>
<dbReference type="InterPro" id="IPR037185">
    <property type="entry name" value="EmrE-like"/>
</dbReference>
<keyword evidence="3 6" id="KW-0812">Transmembrane</keyword>
<reference evidence="8 9" key="1">
    <citation type="submission" date="2019-06" db="EMBL/GenBank/DDBJ databases">
        <authorList>
            <person name="Li M."/>
        </authorList>
    </citation>
    <scope>NUCLEOTIDE SEQUENCE [LARGE SCALE GENOMIC DNA]</scope>
    <source>
        <strain evidence="8 9">BGMRC2036</strain>
    </source>
</reference>
<comment type="subcellular location">
    <subcellularLocation>
        <location evidence="1">Membrane</location>
        <topology evidence="1">Multi-pass membrane protein</topology>
    </subcellularLocation>
</comment>
<comment type="caution">
    <text evidence="8">The sequence shown here is derived from an EMBL/GenBank/DDBJ whole genome shotgun (WGS) entry which is preliminary data.</text>
</comment>
<protein>
    <submittedName>
        <fullName evidence="8">DMT family transporter</fullName>
    </submittedName>
</protein>
<dbReference type="Pfam" id="PF00892">
    <property type="entry name" value="EamA"/>
    <property type="match status" value="2"/>
</dbReference>
<evidence type="ECO:0000256" key="4">
    <source>
        <dbReference type="ARBA" id="ARBA00022989"/>
    </source>
</evidence>
<evidence type="ECO:0000313" key="9">
    <source>
        <dbReference type="Proteomes" id="UP000318801"/>
    </source>
</evidence>
<keyword evidence="4 6" id="KW-1133">Transmembrane helix</keyword>
<dbReference type="AlphaFoldDB" id="A0A506UAF4"/>
<keyword evidence="5 6" id="KW-0472">Membrane</keyword>
<sequence>MAMKCQCRAFPALFFLTSGRGFSRKHQRQSDFLREKLYMTDETMAVSGRMRFDKKTIAIMLMIGSVAAFTTIDTLTKTLTARHDPSVLIFVQNVAAALVILPLALRKGASGFRIQSPRLLLLRGVLGALVSFLIYTSLKLLPFTVATSLLQLETFFIIPLAMIFLKERPDWRRFLAVGLGISGALFILQPGGGTFQMAGLIAIAAALALAAKDIVLKFLAMNEQIVPALFWMYVVTAIIMAGPAITHWSSVSLADWGFIIVAAILMNGCNFGMLKAYSMADAVVLAPVIHSALPMAVMVGVVVFGEWPSPLVWVGIVLIAMATFMPSGKRTEG</sequence>
<dbReference type="EMBL" id="VHLG01000007">
    <property type="protein sequence ID" value="TPW30091.1"/>
    <property type="molecule type" value="Genomic_DNA"/>
</dbReference>
<feature type="transmembrane region" description="Helical" evidence="6">
    <location>
        <begin position="228"/>
        <end position="250"/>
    </location>
</feature>
<feature type="transmembrane region" description="Helical" evidence="6">
    <location>
        <begin position="311"/>
        <end position="328"/>
    </location>
</feature>